<evidence type="ECO:0000313" key="9">
    <source>
        <dbReference type="Proteomes" id="UP000321721"/>
    </source>
</evidence>
<reference evidence="8 9" key="1">
    <citation type="submission" date="2019-08" db="EMBL/GenBank/DDBJ databases">
        <title>Genome of Vicingus serpentipes NCIMB 15042.</title>
        <authorList>
            <person name="Bowman J.P."/>
        </authorList>
    </citation>
    <scope>NUCLEOTIDE SEQUENCE [LARGE SCALE GENOMIC DNA]</scope>
    <source>
        <strain evidence="8 9">NCIMB 15042</strain>
    </source>
</reference>
<feature type="transmembrane region" description="Helical" evidence="6">
    <location>
        <begin position="418"/>
        <end position="437"/>
    </location>
</feature>
<feature type="domain" description="SSD" evidence="7">
    <location>
        <begin position="256"/>
        <end position="383"/>
    </location>
</feature>
<dbReference type="PANTHER" id="PTHR33406:SF12">
    <property type="entry name" value="BLR2997 PROTEIN"/>
    <property type="match status" value="1"/>
</dbReference>
<dbReference type="InterPro" id="IPR004869">
    <property type="entry name" value="MMPL_dom"/>
</dbReference>
<dbReference type="GO" id="GO:0005886">
    <property type="term" value="C:plasma membrane"/>
    <property type="evidence" value="ECO:0007669"/>
    <property type="project" value="UniProtKB-SubCell"/>
</dbReference>
<evidence type="ECO:0000259" key="7">
    <source>
        <dbReference type="PROSITE" id="PS50156"/>
    </source>
</evidence>
<dbReference type="EMBL" id="VOOS01000006">
    <property type="protein sequence ID" value="TXB63930.1"/>
    <property type="molecule type" value="Genomic_DNA"/>
</dbReference>
<evidence type="ECO:0000256" key="5">
    <source>
        <dbReference type="ARBA" id="ARBA00023136"/>
    </source>
</evidence>
<feature type="transmembrane region" description="Helical" evidence="6">
    <location>
        <begin position="12"/>
        <end position="31"/>
    </location>
</feature>
<keyword evidence="3 6" id="KW-0812">Transmembrane</keyword>
<dbReference type="RefSeq" id="WP_147101860.1">
    <property type="nucleotide sequence ID" value="NZ_VOOS01000006.1"/>
</dbReference>
<evidence type="ECO:0000256" key="6">
    <source>
        <dbReference type="SAM" id="Phobius"/>
    </source>
</evidence>
<sequence>MWFKISKLILKNRIAILIVLGLITCVMGYFAQFAKMSYQMAQMLPKTDSTFISYDNFKRNFGQDGSVVVIGIKNERLYELTNFNAWYDLTKNIKEIRVDFKKDGKKIIVDGTTQALSVASAYTLKKNSAKKRFDFEQIVKKKPTTQSEVDSLKKELYNYPFYEGFLYSDSTHASLIAITLNREVLDSKYRNGIFEAINAEVEKFESITGIKVHKSGLPYIRANSSTKVASEIKIFLILSILITSFILYLFFRSFKVTMYSMLVVCVGVIWAMGLLSIFGFEITILTGLIPPLIIVIGIPNCIFLLNKYHSEYKKHGNQAKSLSRVIQKTGNAIFLTNTTTALGFATFIFTQSSILVEFGIVASLDIFMVFTLSILLIPIIFSFLAPPKQRHTKHLENKMMVKMVEVLVNIVSYHRKKVYAVTVLILILGLYGISLITTTGNIIDDLPKDDPIVQDLKFFEKSFKGVMPFEVVIDTKKKGGVFADNGKTLYKIKKLQKELSSYDEFSKPLSIVEAIQFSYQAYKKGKPKFYILPPATELKKLKNYVTQDSVKKDFSSFIDSTNQITRVSFQMADIGTQEMNVLLDEIRPKIDSIFSPKDYNVTLTGTSVVFLKGTDYLVENLFTSLALAILLIASLMSVLFSSVRMVLVSLIPNLLPLLTTAALMGYIGIPIKPSTILIFSIAFGISVDDTIHFLAKYRQELKIHKIGIKKAVILALRETGVSMIYTSTILFFGFGVFTVSSFGGTVALGYLVSFTLTMAILADLVLLPSLLLSLDKALTTKAFKKEPLIEIFDEDEDIELDELEVKYIEKESIEN</sequence>
<organism evidence="8 9">
    <name type="scientific">Vicingus serpentipes</name>
    <dbReference type="NCBI Taxonomy" id="1926625"/>
    <lineage>
        <taxon>Bacteria</taxon>
        <taxon>Pseudomonadati</taxon>
        <taxon>Bacteroidota</taxon>
        <taxon>Flavobacteriia</taxon>
        <taxon>Flavobacteriales</taxon>
        <taxon>Vicingaceae</taxon>
        <taxon>Vicingus</taxon>
    </lineage>
</organism>
<feature type="transmembrane region" description="Helical" evidence="6">
    <location>
        <begin position="723"/>
        <end position="742"/>
    </location>
</feature>
<dbReference type="PROSITE" id="PS50156">
    <property type="entry name" value="SSD"/>
    <property type="match status" value="1"/>
</dbReference>
<feature type="transmembrane region" description="Helical" evidence="6">
    <location>
        <begin position="366"/>
        <end position="385"/>
    </location>
</feature>
<evidence type="ECO:0000256" key="1">
    <source>
        <dbReference type="ARBA" id="ARBA00004651"/>
    </source>
</evidence>
<keyword evidence="5 6" id="KW-0472">Membrane</keyword>
<feature type="transmembrane region" description="Helical" evidence="6">
    <location>
        <begin position="621"/>
        <end position="640"/>
    </location>
</feature>
<keyword evidence="2" id="KW-1003">Cell membrane</keyword>
<dbReference type="OrthoDB" id="9805018at2"/>
<keyword evidence="9" id="KW-1185">Reference proteome</keyword>
<feature type="transmembrane region" description="Helical" evidence="6">
    <location>
        <begin position="332"/>
        <end position="354"/>
    </location>
</feature>
<feature type="transmembrane region" description="Helical" evidence="6">
    <location>
        <begin position="258"/>
        <end position="278"/>
    </location>
</feature>
<feature type="transmembrane region" description="Helical" evidence="6">
    <location>
        <begin position="748"/>
        <end position="774"/>
    </location>
</feature>
<comment type="subcellular location">
    <subcellularLocation>
        <location evidence="1">Cell membrane</location>
        <topology evidence="1">Multi-pass membrane protein</topology>
    </subcellularLocation>
</comment>
<proteinExistence type="predicted"/>
<dbReference type="InterPro" id="IPR050545">
    <property type="entry name" value="Mycobact_MmpL"/>
</dbReference>
<dbReference type="Gene3D" id="1.20.1640.10">
    <property type="entry name" value="Multidrug efflux transporter AcrB transmembrane domain"/>
    <property type="match status" value="2"/>
</dbReference>
<comment type="caution">
    <text evidence="8">The sequence shown here is derived from an EMBL/GenBank/DDBJ whole genome shotgun (WGS) entry which is preliminary data.</text>
</comment>
<feature type="transmembrane region" description="Helical" evidence="6">
    <location>
        <begin position="675"/>
        <end position="695"/>
    </location>
</feature>
<dbReference type="PANTHER" id="PTHR33406">
    <property type="entry name" value="MEMBRANE PROTEIN MJ1562-RELATED"/>
    <property type="match status" value="1"/>
</dbReference>
<feature type="transmembrane region" description="Helical" evidence="6">
    <location>
        <begin position="647"/>
        <end position="669"/>
    </location>
</feature>
<gene>
    <name evidence="8" type="ORF">FRY74_11795</name>
</gene>
<evidence type="ECO:0000256" key="3">
    <source>
        <dbReference type="ARBA" id="ARBA00022692"/>
    </source>
</evidence>
<evidence type="ECO:0000256" key="4">
    <source>
        <dbReference type="ARBA" id="ARBA00022989"/>
    </source>
</evidence>
<dbReference type="SUPFAM" id="SSF82866">
    <property type="entry name" value="Multidrug efflux transporter AcrB transmembrane domain"/>
    <property type="match status" value="2"/>
</dbReference>
<protein>
    <submittedName>
        <fullName evidence="8">MMPL family transporter</fullName>
    </submittedName>
</protein>
<name>A0A5C6RQJ4_9FLAO</name>
<dbReference type="AlphaFoldDB" id="A0A5C6RQJ4"/>
<feature type="transmembrane region" description="Helical" evidence="6">
    <location>
        <begin position="284"/>
        <end position="305"/>
    </location>
</feature>
<feature type="transmembrane region" description="Helical" evidence="6">
    <location>
        <begin position="232"/>
        <end position="251"/>
    </location>
</feature>
<evidence type="ECO:0000313" key="8">
    <source>
        <dbReference type="EMBL" id="TXB63930.1"/>
    </source>
</evidence>
<dbReference type="Proteomes" id="UP000321721">
    <property type="component" value="Unassembled WGS sequence"/>
</dbReference>
<evidence type="ECO:0000256" key="2">
    <source>
        <dbReference type="ARBA" id="ARBA00022475"/>
    </source>
</evidence>
<accession>A0A5C6RQJ4</accession>
<keyword evidence="4 6" id="KW-1133">Transmembrane helix</keyword>
<dbReference type="Pfam" id="PF03176">
    <property type="entry name" value="MMPL"/>
    <property type="match status" value="2"/>
</dbReference>
<dbReference type="InterPro" id="IPR000731">
    <property type="entry name" value="SSD"/>
</dbReference>